<evidence type="ECO:0000313" key="3">
    <source>
        <dbReference type="Proteomes" id="UP000244913"/>
    </source>
</evidence>
<dbReference type="Proteomes" id="UP000244913">
    <property type="component" value="Unassembled WGS sequence"/>
</dbReference>
<name>A0A2T9JIM4_9CAUL</name>
<dbReference type="Pfam" id="PF04773">
    <property type="entry name" value="FecR"/>
    <property type="match status" value="1"/>
</dbReference>
<comment type="caution">
    <text evidence="2">The sequence shown here is derived from an EMBL/GenBank/DDBJ whole genome shotgun (WGS) entry which is preliminary data.</text>
</comment>
<keyword evidence="3" id="KW-1185">Reference proteome</keyword>
<accession>A0A2T9JAZ7</accession>
<proteinExistence type="predicted"/>
<sequence>MTSGEEEHLRREAAAWFARMRGPGAETARPDFDAWRAAPGRQDAYDRLVRRYEESAILGHSKLSDLRLRTSASRRGPPPAAWWAASAAGLVVAIALATVSPWPIFPDDQPPQQRLAAGTGQIRSLSPAPGLTVVLDADTVLLASSERGRSRLVLERGRARIHARGPVDVQAGAMRVMGQDAAFDLSLSERSVEVSALSGSLEARRDRHPLISGRTRLQPGQALILADDRLGPPTRAAGRERQWPQGLRLYQDTPLAEVLTDANRYGARKIRLADPALGSLQVSGALKVTDPDGLARALAAALSLTVTQLPGGDLALSRRGA</sequence>
<protein>
    <submittedName>
        <fullName evidence="2">FecR protein</fullName>
    </submittedName>
</protein>
<gene>
    <name evidence="2" type="ORF">DDF65_14965</name>
</gene>
<dbReference type="InterPro" id="IPR012373">
    <property type="entry name" value="Ferrdict_sens_TM"/>
</dbReference>
<dbReference type="RefSeq" id="WP_116491613.1">
    <property type="nucleotide sequence ID" value="NZ_QDKO01000044.1"/>
</dbReference>
<dbReference type="EMBL" id="QDKP01000043">
    <property type="protein sequence ID" value="PVM79399.1"/>
    <property type="molecule type" value="Genomic_DNA"/>
</dbReference>
<dbReference type="GO" id="GO:0016989">
    <property type="term" value="F:sigma factor antagonist activity"/>
    <property type="evidence" value="ECO:0007669"/>
    <property type="project" value="TreeGrafter"/>
</dbReference>
<evidence type="ECO:0000259" key="1">
    <source>
        <dbReference type="Pfam" id="PF04773"/>
    </source>
</evidence>
<accession>A0A2T9JIM4</accession>
<dbReference type="InterPro" id="IPR006860">
    <property type="entry name" value="FecR"/>
</dbReference>
<dbReference type="PANTHER" id="PTHR30273">
    <property type="entry name" value="PERIPLASMIC SIGNAL SENSOR AND SIGMA FACTOR ACTIVATOR FECR-RELATED"/>
    <property type="match status" value="1"/>
</dbReference>
<feature type="domain" description="FecR protein" evidence="1">
    <location>
        <begin position="114"/>
        <end position="201"/>
    </location>
</feature>
<reference evidence="2 3" key="1">
    <citation type="submission" date="2018-04" db="EMBL/GenBank/DDBJ databases">
        <title>The genome sequence of Caulobacter sp. 736.</title>
        <authorList>
            <person name="Gao J."/>
            <person name="Sun J."/>
        </authorList>
    </citation>
    <scope>NUCLEOTIDE SEQUENCE [LARGE SCALE GENOMIC DNA]</scope>
    <source>
        <strain evidence="2 3">736</strain>
    </source>
</reference>
<dbReference type="PANTHER" id="PTHR30273:SF2">
    <property type="entry name" value="PROTEIN FECR"/>
    <property type="match status" value="1"/>
</dbReference>
<organism evidence="2 3">
    <name type="scientific">Caulobacter radicis</name>
    <dbReference type="NCBI Taxonomy" id="2172650"/>
    <lineage>
        <taxon>Bacteria</taxon>
        <taxon>Pseudomonadati</taxon>
        <taxon>Pseudomonadota</taxon>
        <taxon>Alphaproteobacteria</taxon>
        <taxon>Caulobacterales</taxon>
        <taxon>Caulobacteraceae</taxon>
        <taxon>Caulobacter</taxon>
    </lineage>
</organism>
<evidence type="ECO:0000313" key="2">
    <source>
        <dbReference type="EMBL" id="PVM79399.1"/>
    </source>
</evidence>
<dbReference type="PIRSF" id="PIRSF018266">
    <property type="entry name" value="FecR"/>
    <property type="match status" value="1"/>
</dbReference>
<dbReference type="AlphaFoldDB" id="A0A2T9JIM4"/>